<dbReference type="InterPro" id="IPR007446">
    <property type="entry name" value="PilP"/>
</dbReference>
<reference evidence="1 2" key="1">
    <citation type="journal article" date="2017" name="ISME J.">
        <title>An acid-tolerant ammonia-oxidizing ?-proteobacterium from soil.</title>
        <authorList>
            <person name="Hayatsu M."/>
            <person name="Tago K."/>
            <person name="Uchiyama I."/>
            <person name="Toyoda A."/>
            <person name="Wang Y."/>
            <person name="Shimomura Y."/>
            <person name="Okubo T."/>
            <person name="Kurisu F."/>
            <person name="Hirono Y."/>
            <person name="Nonaka K."/>
            <person name="Akiyama H."/>
            <person name="Itoh T."/>
            <person name="Takami H."/>
        </authorList>
    </citation>
    <scope>NUCLEOTIDE SEQUENCE [LARGE SCALE GENOMIC DNA]</scope>
    <source>
        <strain evidence="1 2">TAO100</strain>
    </source>
</reference>
<dbReference type="PIRSF" id="PIRSF016481">
    <property type="entry name" value="Pilus_assembly_PilP"/>
    <property type="match status" value="1"/>
</dbReference>
<keyword evidence="2" id="KW-1185">Reference proteome</keyword>
<accession>A0A1Q2SPV3</accession>
<organism evidence="1 2">
    <name type="scientific">Candidatus Nitrosoglobus terrae</name>
    <dbReference type="NCBI Taxonomy" id="1630141"/>
    <lineage>
        <taxon>Bacteria</taxon>
        <taxon>Pseudomonadati</taxon>
        <taxon>Pseudomonadota</taxon>
        <taxon>Gammaproteobacteria</taxon>
        <taxon>Chromatiales</taxon>
        <taxon>Chromatiaceae</taxon>
        <taxon>Candidatus Nitrosoglobus</taxon>
    </lineage>
</organism>
<dbReference type="EMBL" id="AP014836">
    <property type="protein sequence ID" value="BAW81137.1"/>
    <property type="molecule type" value="Genomic_DNA"/>
</dbReference>
<dbReference type="Gene3D" id="2.30.30.830">
    <property type="match status" value="1"/>
</dbReference>
<dbReference type="OrthoDB" id="5296580at2"/>
<proteinExistence type="predicted"/>
<evidence type="ECO:0000313" key="1">
    <source>
        <dbReference type="EMBL" id="BAW81137.1"/>
    </source>
</evidence>
<dbReference type="KEGG" id="ntt:TAO_1767"/>
<gene>
    <name evidence="1" type="ORF">TAO_1767</name>
</gene>
<dbReference type="AlphaFoldDB" id="A0A1Q2SPV3"/>
<dbReference type="Proteomes" id="UP000243679">
    <property type="component" value="Chromosome"/>
</dbReference>
<evidence type="ECO:0000313" key="2">
    <source>
        <dbReference type="Proteomes" id="UP000243679"/>
    </source>
</evidence>
<dbReference type="RefSeq" id="WP_096527607.1">
    <property type="nucleotide sequence ID" value="NZ_AP014836.1"/>
</dbReference>
<sequence>MSDKRESKRNPSIRVIGLLGILPVILSGCGDKPFADLEKYIQQIKSRPQKPIKPLPISKPYETFTYQASEFRDPFTPDGQSMVSTNPDQSTVTPDIKRHKEPLEEYTLDSLKMVGVLENKEEIWAIMRAPDGMLYRIKEGNYMGKNYGKVTAIHEELIELTELIADEKGGWSEHQATLMLTE</sequence>
<dbReference type="Pfam" id="PF04351">
    <property type="entry name" value="PilP"/>
    <property type="match status" value="1"/>
</dbReference>
<dbReference type="PROSITE" id="PS51257">
    <property type="entry name" value="PROKAR_LIPOPROTEIN"/>
    <property type="match status" value="1"/>
</dbReference>
<name>A0A1Q2SPV3_9GAMM</name>
<protein>
    <submittedName>
        <fullName evidence="1">Pilus assembly protein PilP</fullName>
    </submittedName>
</protein>